<gene>
    <name evidence="1" type="ORF">FRY97_18955</name>
</gene>
<reference evidence="1 2" key="1">
    <citation type="submission" date="2019-08" db="EMBL/GenBank/DDBJ databases">
        <title>Genome of Phaeodactylibacter luteus.</title>
        <authorList>
            <person name="Bowman J.P."/>
        </authorList>
    </citation>
    <scope>NUCLEOTIDE SEQUENCE [LARGE SCALE GENOMIC DNA]</scope>
    <source>
        <strain evidence="1 2">KCTC 42180</strain>
    </source>
</reference>
<evidence type="ECO:0000313" key="1">
    <source>
        <dbReference type="EMBL" id="TXB61458.1"/>
    </source>
</evidence>
<dbReference type="AlphaFoldDB" id="A0A5C6RG94"/>
<proteinExistence type="predicted"/>
<protein>
    <submittedName>
        <fullName evidence="1">Uncharacterized protein</fullName>
    </submittedName>
</protein>
<comment type="caution">
    <text evidence="1">The sequence shown here is derived from an EMBL/GenBank/DDBJ whole genome shotgun (WGS) entry which is preliminary data.</text>
</comment>
<dbReference type="EMBL" id="VOOR01000058">
    <property type="protein sequence ID" value="TXB61458.1"/>
    <property type="molecule type" value="Genomic_DNA"/>
</dbReference>
<dbReference type="OrthoDB" id="939776at2"/>
<evidence type="ECO:0000313" key="2">
    <source>
        <dbReference type="Proteomes" id="UP000321580"/>
    </source>
</evidence>
<dbReference type="RefSeq" id="WP_147169147.1">
    <property type="nucleotide sequence ID" value="NZ_VOOR01000058.1"/>
</dbReference>
<keyword evidence="2" id="KW-1185">Reference proteome</keyword>
<name>A0A5C6RG94_9BACT</name>
<sequence>MSASDWGQVEQNISLRLGRLLEPQGYTWLPRLHQFRREEPTGFRCIILALSPVPEGALLELHLGIRLQLVEQMAFPYTNGLQGFMPDSMTLAFPLSRLFGKPFQRFDVPFEGLPEAVFRVLEQQLSAQGLPFLERHSSVAALHGLFNAQPTAPLHLVHNQVNRCLRGLALAHLHDRAQLSRLIAAYRQSLEEQYFAPPSALEKFERLSAFLLNYQPN</sequence>
<accession>A0A5C6RG94</accession>
<organism evidence="1 2">
    <name type="scientific">Phaeodactylibacter luteus</name>
    <dbReference type="NCBI Taxonomy" id="1564516"/>
    <lineage>
        <taxon>Bacteria</taxon>
        <taxon>Pseudomonadati</taxon>
        <taxon>Bacteroidota</taxon>
        <taxon>Saprospiria</taxon>
        <taxon>Saprospirales</taxon>
        <taxon>Haliscomenobacteraceae</taxon>
        <taxon>Phaeodactylibacter</taxon>
    </lineage>
</organism>
<dbReference type="Proteomes" id="UP000321580">
    <property type="component" value="Unassembled WGS sequence"/>
</dbReference>